<protein>
    <submittedName>
        <fullName evidence="3">Uncharacterized protein</fullName>
    </submittedName>
</protein>
<dbReference type="Proteomes" id="UP000887540">
    <property type="component" value="Unplaced"/>
</dbReference>
<evidence type="ECO:0000313" key="3">
    <source>
        <dbReference type="WBParaSite" id="ACRNAN_scaffold853.g29461.t1"/>
    </source>
</evidence>
<reference evidence="3" key="1">
    <citation type="submission" date="2022-11" db="UniProtKB">
        <authorList>
            <consortium name="WormBaseParasite"/>
        </authorList>
    </citation>
    <scope>IDENTIFICATION</scope>
</reference>
<organism evidence="2 3">
    <name type="scientific">Acrobeloides nanus</name>
    <dbReference type="NCBI Taxonomy" id="290746"/>
    <lineage>
        <taxon>Eukaryota</taxon>
        <taxon>Metazoa</taxon>
        <taxon>Ecdysozoa</taxon>
        <taxon>Nematoda</taxon>
        <taxon>Chromadorea</taxon>
        <taxon>Rhabditida</taxon>
        <taxon>Tylenchina</taxon>
        <taxon>Cephalobomorpha</taxon>
        <taxon>Cephaloboidea</taxon>
        <taxon>Cephalobidae</taxon>
        <taxon>Acrobeloides</taxon>
    </lineage>
</organism>
<accession>A0A914EI37</accession>
<sequence length="79" mass="8867">MDIIMAGPIITPTIMDIIITVATAIETSTMDEDQPSTSQSASPTPSESLAKEYKPSHWCWNYFTKKKDRNTIEYGLELL</sequence>
<proteinExistence type="predicted"/>
<feature type="compositionally biased region" description="Low complexity" evidence="1">
    <location>
        <begin position="35"/>
        <end position="48"/>
    </location>
</feature>
<dbReference type="WBParaSite" id="ACRNAN_scaffold853.g29461.t1">
    <property type="protein sequence ID" value="ACRNAN_scaffold853.g29461.t1"/>
    <property type="gene ID" value="ACRNAN_scaffold853.g29461"/>
</dbReference>
<evidence type="ECO:0000313" key="2">
    <source>
        <dbReference type="Proteomes" id="UP000887540"/>
    </source>
</evidence>
<dbReference type="AlphaFoldDB" id="A0A914EI37"/>
<feature type="region of interest" description="Disordered" evidence="1">
    <location>
        <begin position="29"/>
        <end position="52"/>
    </location>
</feature>
<name>A0A914EI37_9BILA</name>
<evidence type="ECO:0000256" key="1">
    <source>
        <dbReference type="SAM" id="MobiDB-lite"/>
    </source>
</evidence>
<keyword evidence="2" id="KW-1185">Reference proteome</keyword>